<evidence type="ECO:0000313" key="4">
    <source>
        <dbReference type="Proteomes" id="UP000050852"/>
    </source>
</evidence>
<feature type="region of interest" description="Disordered" evidence="1">
    <location>
        <begin position="1046"/>
        <end position="1106"/>
    </location>
</feature>
<proteinExistence type="predicted"/>
<feature type="compositionally biased region" description="Polar residues" evidence="1">
    <location>
        <begin position="1071"/>
        <end position="1082"/>
    </location>
</feature>
<organism evidence="3 4">
    <name type="scientific">Pseudomonas paralactis</name>
    <dbReference type="NCBI Taxonomy" id="1615673"/>
    <lineage>
        <taxon>Bacteria</taxon>
        <taxon>Pseudomonadati</taxon>
        <taxon>Pseudomonadota</taxon>
        <taxon>Gammaproteobacteria</taxon>
        <taxon>Pseudomonadales</taxon>
        <taxon>Pseudomonadaceae</taxon>
        <taxon>Pseudomonas</taxon>
    </lineage>
</organism>
<dbReference type="Pfam" id="PF20178">
    <property type="entry name" value="ToxA_N"/>
    <property type="match status" value="2"/>
</dbReference>
<dbReference type="EMBL" id="JYLN01000002">
    <property type="protein sequence ID" value="KRP74100.1"/>
    <property type="molecule type" value="Genomic_DNA"/>
</dbReference>
<dbReference type="InterPro" id="IPR046673">
    <property type="entry name" value="ToxA_N"/>
</dbReference>
<name>A0A0R3ATF3_9PSED</name>
<reference evidence="3 4" key="1">
    <citation type="submission" date="2015-02" db="EMBL/GenBank/DDBJ databases">
        <title>Two Pseudomonas sp. nov., isolated from raw milk.</title>
        <authorList>
            <person name="Wenning M."/>
            <person name="von Neubeck M."/>
            <person name="Huptas C."/>
            <person name="Scherer S."/>
        </authorList>
    </citation>
    <scope>NUCLEOTIDE SEQUENCE [LARGE SCALE GENOMIC DNA]</scope>
    <source>
        <strain evidence="3 4">DSM 29164</strain>
    </source>
</reference>
<dbReference type="Proteomes" id="UP000050852">
    <property type="component" value="Unassembled WGS sequence"/>
</dbReference>
<sequence length="1242" mass="134357">MFAATENSTRRASPQSVVAPNALAAQTDIGAETSTQLPGHLPPVSTYAPDGIPLPASAGISPARLEYPRLMQQFKISHQEAFVTQHALQSRDMQRLHGEQPSFQDFVREQVDQMFAHGSPLRPKDLIFKRWVRQDDGSIKTLSSETVLEALRGKVVNLLVNPGQQPVVDDGEQSGIFTLTTDAGPSILVTPQLTLDTIAQRIVTQFPAALQTFWTTPRPTLRDPQVLQAPQDQLLTLHKQQLSTLAALRVSDGTLSAASKRLIDAALQYPTLAQREAAFPNGARPGVYPLTVDNGTERGALMAGCFLITSTDGSEATPPVWAKGRTLALDEANGPVVLYTPGEGFEEFATPALARQAIAERLDGAGTDAELLLQTLPLSLQNKSEPPSGNDVMLSADPLTGDVLAEAIPWMLKRQQEEVVANLAQASTQPRLTKRMDEAADWSYLLSGDNAMAARDEQLADKLAPEWLKNLSPAQEGVFDYLEHSEARSANALASSLATLPSLGAFSRDRMNEAIERQFPAAQVDADKLMVRVETRSNPHTGGQSSSHTLSIKHDRVSLTDLALKNPSEFPAVQYGHFTQLTFELPLTDAHGNPLLGDDGKQVVLNTEQLKALVNTADVGGSYTRMLKQALTTDASSGAAGEVRKAWKTHLSDMLDKEAFLAALNPNTYTIDATQDTSTKRGAQWVAAVLDYPDSADRPLVDGKKIVTNALIQRGLPVQGAMVIGNDTDASLVLCTPNAPDGVCFREVADMNALNALMEKKEWRLYTASRTSPVDKNDVVKAGQAIKESAFDTTKNPLRMLDALIKVLKLTSAPVTLKPFDGNFQEELYQQKVKLLIDHADHQSVSSAEVAYQSRINKVQFGVEVASIFLDLLPVLGKGISMGVRLGKAGVTALRANARVLPRLLKSPGAMRAVYSDFTMAASGIPNVSAVPLRPVFKKPVVPPVPPVIVRAPTAGTRPNVSLSAFSVSEDVIKGRPLRPDGTYNVGNDFYVRFTDSTGVNKVYQIDSAFHARDGRVAIVDPQAPLTTSKLYRVQAFLESAGNGEWRLSRLPGGAPTATGTSRPSKRPLDQGSSSGRVNMTSGAGGPSANKRPRVPESFPGEKALMEPPVKGKNVFYHYTGGKPHAAIMADRSLSPSSSDLIGNRLPGTRGRHYFTDLAPGDMPTQKISETIFGKRKYGNAMDKMSHYYEINTSGLNVIQSPDNPHIFYVDVPFQIPLQYRGGPNAELVDRVISHGKTPILK</sequence>
<gene>
    <name evidence="3" type="ORF">TX23_06665</name>
</gene>
<dbReference type="AlphaFoldDB" id="A0A0R3ATF3"/>
<dbReference type="RefSeq" id="WP_057701525.1">
    <property type="nucleotide sequence ID" value="NZ_JYLN01000002.1"/>
</dbReference>
<dbReference type="PATRIC" id="fig|1615673.3.peg.2346"/>
<feature type="domain" description="Dermonecrotic toxin N-terminal" evidence="2">
    <location>
        <begin position="497"/>
        <end position="768"/>
    </location>
</feature>
<evidence type="ECO:0000259" key="2">
    <source>
        <dbReference type="Pfam" id="PF20178"/>
    </source>
</evidence>
<protein>
    <recommendedName>
        <fullName evidence="2">Dermonecrotic toxin N-terminal domain-containing protein</fullName>
    </recommendedName>
</protein>
<evidence type="ECO:0000256" key="1">
    <source>
        <dbReference type="SAM" id="MobiDB-lite"/>
    </source>
</evidence>
<comment type="caution">
    <text evidence="3">The sequence shown here is derived from an EMBL/GenBank/DDBJ whole genome shotgun (WGS) entry which is preliminary data.</text>
</comment>
<feature type="domain" description="Dermonecrotic toxin N-terminal" evidence="2">
    <location>
        <begin position="204"/>
        <end position="370"/>
    </location>
</feature>
<accession>A0A0R3ATF3</accession>
<dbReference type="OrthoDB" id="7011165at2"/>
<evidence type="ECO:0000313" key="3">
    <source>
        <dbReference type="EMBL" id="KRP74100.1"/>
    </source>
</evidence>